<name>A0A9Q9U426_FUSFU</name>
<evidence type="ECO:0000256" key="1">
    <source>
        <dbReference type="SAM" id="MobiDB-lite"/>
    </source>
</evidence>
<evidence type="ECO:0008006" key="5">
    <source>
        <dbReference type="Google" id="ProtNLM"/>
    </source>
</evidence>
<comment type="caution">
    <text evidence="3">The sequence shown here is derived from an EMBL/GenBank/DDBJ whole genome shotgun (WGS) entry which is preliminary data.</text>
</comment>
<dbReference type="AlphaFoldDB" id="A0A9Q9U426"/>
<feature type="signal peptide" evidence="2">
    <location>
        <begin position="1"/>
        <end position="21"/>
    </location>
</feature>
<feature type="compositionally biased region" description="Acidic residues" evidence="1">
    <location>
        <begin position="242"/>
        <end position="261"/>
    </location>
</feature>
<evidence type="ECO:0000313" key="4">
    <source>
        <dbReference type="Proteomes" id="UP000760494"/>
    </source>
</evidence>
<organism evidence="3 4">
    <name type="scientific">Fusarium fujikuroi</name>
    <name type="common">Bakanae and foot rot disease fungus</name>
    <name type="synonym">Gibberella fujikuroi</name>
    <dbReference type="NCBI Taxonomy" id="5127"/>
    <lineage>
        <taxon>Eukaryota</taxon>
        <taxon>Fungi</taxon>
        <taxon>Dikarya</taxon>
        <taxon>Ascomycota</taxon>
        <taxon>Pezizomycotina</taxon>
        <taxon>Sordariomycetes</taxon>
        <taxon>Hypocreomycetidae</taxon>
        <taxon>Hypocreales</taxon>
        <taxon>Nectriaceae</taxon>
        <taxon>Fusarium</taxon>
        <taxon>Fusarium fujikuroi species complex</taxon>
    </lineage>
</organism>
<feature type="chain" id="PRO_5040182338" description="F-box domain-containing protein" evidence="2">
    <location>
        <begin position="22"/>
        <end position="1129"/>
    </location>
</feature>
<dbReference type="Proteomes" id="UP000760494">
    <property type="component" value="Unassembled WGS sequence"/>
</dbReference>
<feature type="compositionally biased region" description="Basic and acidic residues" evidence="1">
    <location>
        <begin position="187"/>
        <end position="203"/>
    </location>
</feature>
<protein>
    <recommendedName>
        <fullName evidence="5">F-box domain-containing protein</fullName>
    </recommendedName>
</protein>
<keyword evidence="2" id="KW-0732">Signal</keyword>
<dbReference type="InterPro" id="IPR032675">
    <property type="entry name" value="LRR_dom_sf"/>
</dbReference>
<sequence>MKSSALRLLALASFAPCLVSSQDAPLPPEDPASTSLVFVTHGPPRPVIPLPGESATSLADIPGNDEPNPDDDPGATESDSPETKSPGDVNGNASPAATSTGQDENPSPIDEESQPAVSQIQAPSEGESTVTQDVPGPPQVTSGPAGPKSTAEGDGPPVTAAPGTETEGEQATVTGSDDEVVTWSAVRDPEHIDNTKTITRTDDDGAIVPIFPGGWWWSRLDGLKGGPLPTGNPKPIDKGKDDPEDDDKDEDDDDDDEEEECTTTAPPKCTLTLSYYTGEDGEGTSTRIGSCAPVTGCVSGEQSTTTTTVASDVPRITGVLEKHDFGREDVDLGPMEEDTVKYFAEMFKKWGISSNSTEAEPPKPSCDMYAYGADAECMELFAASFCDTVEGDKNKAVSRNLTYDDVVGDAKRAVATGAKRRSLWRRQSKCSSHEFDFEWTGGDGSCDLSCSKAYSQLQSQCHRSLYFAGLAKKGSIDIGCGTYSYGVSKKADSASTTLPSATSQAKTKTANPKPITTDVKFEIHNLQCNNEDDFRGHVDISSGAAYDVIFDACTHSDKENLYMTPESEPYVKEFKDTDSHKHRVTWSWIDGCSMKNEKVNVLDPLDEGLLSRGVMRCVMVLIDAWFGCDNGGVGGSEDVGCMARTRLQKATTDYFSKVPPEILRSIFEYLCPHCCYEYEWPFGAPPESKRAVDKTTLYDLCLVSRYFRRFAQEVLHHSFDPRYPHYLRRNAPTWNATNAWKRRLEPFLHTIASRPDLARSVKTVFLKTRLLESLEFDQSRKAFDTCARVFGSCAIEIGQKTLSTHASAVRRSFFRGIPPPENILLQDFIPLVAGQLLSILVAILPNLSHISIEKDGRWRFDVSPPTLDSLGVSSIPLKILETDSTLPNLLARTPELETLVTCATEKFPNMPCLRNLHIRSQKAVDAPVIQRLLSAFTGTLSTFSYTSFDSDILEVVSVLDKPRFHASLETLYLDMKRSDYRGSHKMPSLKQFTHLKRLFLPTYFLYGPAYSSCCQGKCEVKSLASTLPPSIMSLDLLERSQKPNGRMYDDLVILAKDVAFAFPQLKTIRSNSDHLCDEYSEALFKSVGVDLIRQDLTICSWIDSGPRIFGSTNYDRNLSWYVTRYFDAL</sequence>
<evidence type="ECO:0000313" key="3">
    <source>
        <dbReference type="EMBL" id="VTT55311.1"/>
    </source>
</evidence>
<reference evidence="3" key="1">
    <citation type="submission" date="2019-05" db="EMBL/GenBank/DDBJ databases">
        <authorList>
            <person name="Piombo E."/>
        </authorList>
    </citation>
    <scope>NUCLEOTIDE SEQUENCE</scope>
    <source>
        <strain evidence="3">C2S</strain>
    </source>
</reference>
<dbReference type="Gene3D" id="3.80.10.10">
    <property type="entry name" value="Ribonuclease Inhibitor"/>
    <property type="match status" value="1"/>
</dbReference>
<dbReference type="EMBL" id="CABFJX010000001">
    <property type="protein sequence ID" value="VTT55311.1"/>
    <property type="molecule type" value="Genomic_DNA"/>
</dbReference>
<feature type="compositionally biased region" description="Polar residues" evidence="1">
    <location>
        <begin position="91"/>
        <end position="105"/>
    </location>
</feature>
<proteinExistence type="predicted"/>
<evidence type="ECO:0000256" key="2">
    <source>
        <dbReference type="SAM" id="SignalP"/>
    </source>
</evidence>
<gene>
    <name evidence="3" type="ORF">C2S_203</name>
</gene>
<accession>A0A9Q9U426</accession>
<feature type="region of interest" description="Disordered" evidence="1">
    <location>
        <begin position="20"/>
        <end position="266"/>
    </location>
</feature>
<feature type="compositionally biased region" description="Polar residues" evidence="1">
    <location>
        <begin position="115"/>
        <end position="132"/>
    </location>
</feature>